<evidence type="ECO:0000313" key="1">
    <source>
        <dbReference type="EMBL" id="WVZ61688.1"/>
    </source>
</evidence>
<protein>
    <submittedName>
        <fullName evidence="1">Uncharacterized protein</fullName>
    </submittedName>
</protein>
<name>A0AAQ3SVW3_PASNO</name>
<dbReference type="AlphaFoldDB" id="A0AAQ3SVW3"/>
<dbReference type="EMBL" id="CP144747">
    <property type="protein sequence ID" value="WVZ61688.1"/>
    <property type="molecule type" value="Genomic_DNA"/>
</dbReference>
<organism evidence="1 2">
    <name type="scientific">Paspalum notatum var. saurae</name>
    <dbReference type="NCBI Taxonomy" id="547442"/>
    <lineage>
        <taxon>Eukaryota</taxon>
        <taxon>Viridiplantae</taxon>
        <taxon>Streptophyta</taxon>
        <taxon>Embryophyta</taxon>
        <taxon>Tracheophyta</taxon>
        <taxon>Spermatophyta</taxon>
        <taxon>Magnoliopsida</taxon>
        <taxon>Liliopsida</taxon>
        <taxon>Poales</taxon>
        <taxon>Poaceae</taxon>
        <taxon>PACMAD clade</taxon>
        <taxon>Panicoideae</taxon>
        <taxon>Andropogonodae</taxon>
        <taxon>Paspaleae</taxon>
        <taxon>Paspalinae</taxon>
        <taxon>Paspalum</taxon>
    </lineage>
</organism>
<accession>A0AAQ3SVW3</accession>
<dbReference type="EMBL" id="CP144747">
    <property type="protein sequence ID" value="WVZ61687.1"/>
    <property type="molecule type" value="Genomic_DNA"/>
</dbReference>
<keyword evidence="2" id="KW-1185">Reference proteome</keyword>
<proteinExistence type="predicted"/>
<evidence type="ECO:0000313" key="2">
    <source>
        <dbReference type="Proteomes" id="UP001341281"/>
    </source>
</evidence>
<sequence length="91" mass="10382">MSARSFCTHRANSTCIDEPLLTIGLIFGREEDQYELRVAFPWSPKPRSSLPCRIDFGQRMVRRMRINTGTQFFKRAGRKGADVTSSMPVEA</sequence>
<gene>
    <name evidence="1" type="ORF">U9M48_011521</name>
</gene>
<reference evidence="1 2" key="1">
    <citation type="submission" date="2024-02" db="EMBL/GenBank/DDBJ databases">
        <title>High-quality chromosome-scale genome assembly of Pensacola bahiagrass (Paspalum notatum Flugge var. saurae).</title>
        <authorList>
            <person name="Vega J.M."/>
            <person name="Podio M."/>
            <person name="Orjuela J."/>
            <person name="Siena L.A."/>
            <person name="Pessino S.C."/>
            <person name="Combes M.C."/>
            <person name="Mariac C."/>
            <person name="Albertini E."/>
            <person name="Pupilli F."/>
            <person name="Ortiz J.P.A."/>
            <person name="Leblanc O."/>
        </authorList>
    </citation>
    <scope>NUCLEOTIDE SEQUENCE [LARGE SCALE GENOMIC DNA]</scope>
    <source>
        <strain evidence="1">R1</strain>
        <tissue evidence="1">Leaf</tissue>
    </source>
</reference>
<dbReference type="Proteomes" id="UP001341281">
    <property type="component" value="Chromosome 03"/>
</dbReference>